<feature type="transmembrane region" description="Helical" evidence="1">
    <location>
        <begin position="37"/>
        <end position="63"/>
    </location>
</feature>
<sequence>MLTSFFGASKPINFAVIVLGVILFLTGYYTLSEYYELTALGILSRFMVLLLYLFSLGVLNFVVKRNTLTRRTTYIVFFFACFTLAIPQTFFNTNTILSGLFVLLALRRIISLKSEKDQKKKIFDAAFWIAIASLFFFWSLLFLVVLYFAILFYTPNEYRNWLLPFAGLFTVFILTFTFSLYYEGAAVFARNYVQLPTYDFSAYNNLRLLLPTSFIITLYLWCGFRYISQISDVSQKLKASYLLTFISSVVALFIAIILAPDRDGSELYFLFGPLAIITANYIETSTGFWFKEMMMWLALLIPFMAILWGA</sequence>
<feature type="transmembrane region" description="Helical" evidence="1">
    <location>
        <begin position="208"/>
        <end position="227"/>
    </location>
</feature>
<dbReference type="Pfam" id="PF19992">
    <property type="entry name" value="DUF6427"/>
    <property type="match status" value="1"/>
</dbReference>
<gene>
    <name evidence="2" type="ORF">CJ305_00615</name>
</gene>
<dbReference type="RefSeq" id="WP_099644306.1">
    <property type="nucleotide sequence ID" value="NZ_KZ319287.1"/>
</dbReference>
<feature type="transmembrane region" description="Helical" evidence="1">
    <location>
        <begin position="126"/>
        <end position="154"/>
    </location>
</feature>
<dbReference type="InterPro" id="IPR045625">
    <property type="entry name" value="DUF6427"/>
</dbReference>
<evidence type="ECO:0000313" key="3">
    <source>
        <dbReference type="Proteomes" id="UP000229433"/>
    </source>
</evidence>
<protein>
    <recommendedName>
        <fullName evidence="4">Beta-carotene 15,15'-monooxygenase</fullName>
    </recommendedName>
</protein>
<feature type="transmembrane region" description="Helical" evidence="1">
    <location>
        <begin position="161"/>
        <end position="182"/>
    </location>
</feature>
<keyword evidence="3" id="KW-1185">Reference proteome</keyword>
<proteinExistence type="predicted"/>
<comment type="caution">
    <text evidence="2">The sequence shown here is derived from an EMBL/GenBank/DDBJ whole genome shotgun (WGS) entry which is preliminary data.</text>
</comment>
<keyword evidence="1" id="KW-0472">Membrane</keyword>
<keyword evidence="1" id="KW-0812">Transmembrane</keyword>
<feature type="transmembrane region" description="Helical" evidence="1">
    <location>
        <begin position="265"/>
        <end position="282"/>
    </location>
</feature>
<accession>A0A2G1VVI4</accession>
<reference evidence="2 3" key="1">
    <citation type="submission" date="2017-08" db="EMBL/GenBank/DDBJ databases">
        <title>The whole genome shortgun sequences of strain Leeuwenhoekiella nanhaiensis G18 from the South China Sea.</title>
        <authorList>
            <person name="Liu Q."/>
        </authorList>
    </citation>
    <scope>NUCLEOTIDE SEQUENCE [LARGE SCALE GENOMIC DNA]</scope>
    <source>
        <strain evidence="2 3">G18</strain>
    </source>
</reference>
<feature type="transmembrane region" description="Helical" evidence="1">
    <location>
        <begin position="75"/>
        <end position="106"/>
    </location>
</feature>
<feature type="transmembrane region" description="Helical" evidence="1">
    <location>
        <begin position="239"/>
        <end position="259"/>
    </location>
</feature>
<dbReference type="OrthoDB" id="1439867at2"/>
<evidence type="ECO:0000313" key="2">
    <source>
        <dbReference type="EMBL" id="PHQ30765.1"/>
    </source>
</evidence>
<dbReference type="Proteomes" id="UP000229433">
    <property type="component" value="Unassembled WGS sequence"/>
</dbReference>
<dbReference type="AlphaFoldDB" id="A0A2G1VVI4"/>
<organism evidence="2 3">
    <name type="scientific">Leeuwenhoekiella nanhaiensis</name>
    <dbReference type="NCBI Taxonomy" id="1655491"/>
    <lineage>
        <taxon>Bacteria</taxon>
        <taxon>Pseudomonadati</taxon>
        <taxon>Bacteroidota</taxon>
        <taxon>Flavobacteriia</taxon>
        <taxon>Flavobacteriales</taxon>
        <taxon>Flavobacteriaceae</taxon>
        <taxon>Leeuwenhoekiella</taxon>
    </lineage>
</organism>
<keyword evidence="1" id="KW-1133">Transmembrane helix</keyword>
<dbReference type="EMBL" id="NQXA01000001">
    <property type="protein sequence ID" value="PHQ30765.1"/>
    <property type="molecule type" value="Genomic_DNA"/>
</dbReference>
<evidence type="ECO:0000256" key="1">
    <source>
        <dbReference type="SAM" id="Phobius"/>
    </source>
</evidence>
<name>A0A2G1VVI4_9FLAO</name>
<evidence type="ECO:0008006" key="4">
    <source>
        <dbReference type="Google" id="ProtNLM"/>
    </source>
</evidence>
<feature type="transmembrane region" description="Helical" evidence="1">
    <location>
        <begin position="12"/>
        <end position="31"/>
    </location>
</feature>